<name>A0A0P7WC80_9RHOB</name>
<keyword evidence="6" id="KW-1185">Reference proteome</keyword>
<dbReference type="AlphaFoldDB" id="A0A0P7WC80"/>
<evidence type="ECO:0000256" key="1">
    <source>
        <dbReference type="SAM" id="Phobius"/>
    </source>
</evidence>
<keyword evidence="1" id="KW-0812">Transmembrane</keyword>
<evidence type="ECO:0000313" key="6">
    <source>
        <dbReference type="Proteomes" id="UP000182045"/>
    </source>
</evidence>
<evidence type="ECO:0000313" key="5">
    <source>
        <dbReference type="Proteomes" id="UP000050413"/>
    </source>
</evidence>
<reference evidence="4 5" key="1">
    <citation type="submission" date="2015-09" db="EMBL/GenBank/DDBJ databases">
        <title>Identification and resolution of microdiversity through metagenomic sequencing of parallel consortia.</title>
        <authorList>
            <person name="Nelson W.C."/>
            <person name="Romine M.F."/>
            <person name="Lindemann S.R."/>
        </authorList>
    </citation>
    <scope>NUCLEOTIDE SEQUENCE [LARGE SCALE GENOMIC DNA]</scope>
    <source>
        <strain evidence="4">HL-91</strain>
    </source>
</reference>
<dbReference type="Proteomes" id="UP000050413">
    <property type="component" value="Unassembled WGS sequence"/>
</dbReference>
<feature type="transmembrane region" description="Helical" evidence="1">
    <location>
        <begin position="43"/>
        <end position="62"/>
    </location>
</feature>
<organism evidence="4 5">
    <name type="scientific">Roseibaca calidilacus</name>
    <dbReference type="NCBI Taxonomy" id="1666912"/>
    <lineage>
        <taxon>Bacteria</taxon>
        <taxon>Pseudomonadati</taxon>
        <taxon>Pseudomonadota</taxon>
        <taxon>Alphaproteobacteria</taxon>
        <taxon>Rhodobacterales</taxon>
        <taxon>Paracoccaceae</taxon>
        <taxon>Roseinatronobacter</taxon>
    </lineage>
</organism>
<keyword evidence="1" id="KW-1133">Transmembrane helix</keyword>
<evidence type="ECO:0000256" key="2">
    <source>
        <dbReference type="SAM" id="SignalP"/>
    </source>
</evidence>
<dbReference type="Proteomes" id="UP000182045">
    <property type="component" value="Unassembled WGS sequence"/>
</dbReference>
<dbReference type="RefSeq" id="WP_072246343.1">
    <property type="nucleotide sequence ID" value="NZ_FBYC01000004.1"/>
</dbReference>
<evidence type="ECO:0000313" key="3">
    <source>
        <dbReference type="EMBL" id="CUX82104.1"/>
    </source>
</evidence>
<proteinExistence type="predicted"/>
<dbReference type="STRING" id="1666912.Ga0058931_2168"/>
<gene>
    <name evidence="3" type="ORF">Ga0058931_2168</name>
    <name evidence="4" type="ORF">HLUCCA05_02525</name>
</gene>
<feature type="signal peptide" evidence="2">
    <location>
        <begin position="1"/>
        <end position="33"/>
    </location>
</feature>
<keyword evidence="1" id="KW-0472">Membrane</keyword>
<sequence length="76" mass="8362">MPRFATDCPRCKQARRLASFCFAAFALAFIVSAMDDTLDPARQGIVLLCAMMAGLAILRHPIARVVQRLMGKGHRS</sequence>
<evidence type="ECO:0000313" key="4">
    <source>
        <dbReference type="EMBL" id="KPP95552.1"/>
    </source>
</evidence>
<feature type="chain" id="PRO_5010186684" evidence="2">
    <location>
        <begin position="34"/>
        <end position="76"/>
    </location>
</feature>
<reference evidence="3 6" key="2">
    <citation type="submission" date="2016-01" db="EMBL/GenBank/DDBJ databases">
        <authorList>
            <person name="Varghese N."/>
        </authorList>
    </citation>
    <scope>NUCLEOTIDE SEQUENCE [LARGE SCALE GENOMIC DNA]</scope>
    <source>
        <strain evidence="3 6">HL-91</strain>
    </source>
</reference>
<dbReference type="EMBL" id="LJSG01000002">
    <property type="protein sequence ID" value="KPP95552.1"/>
    <property type="molecule type" value="Genomic_DNA"/>
</dbReference>
<keyword evidence="2" id="KW-0732">Signal</keyword>
<protein>
    <submittedName>
        <fullName evidence="4">Uncharacterized protein</fullName>
    </submittedName>
</protein>
<dbReference type="EMBL" id="FBYC01000004">
    <property type="protein sequence ID" value="CUX82104.1"/>
    <property type="molecule type" value="Genomic_DNA"/>
</dbReference>
<accession>A0A0P7WC80</accession>
<comment type="caution">
    <text evidence="4">The sequence shown here is derived from an EMBL/GenBank/DDBJ whole genome shotgun (WGS) entry which is preliminary data.</text>
</comment>